<dbReference type="PANTHER" id="PTHR30024:SF17">
    <property type="entry name" value="SOLUTE-BINDING PROTEIN FAMILY 3_N-TERMINAL DOMAIN-CONTAINING PROTEIN"/>
    <property type="match status" value="1"/>
</dbReference>
<dbReference type="EMBL" id="MPRL01000117">
    <property type="protein sequence ID" value="OOZ38192.1"/>
    <property type="molecule type" value="Genomic_DNA"/>
</dbReference>
<proteinExistence type="predicted"/>
<protein>
    <recommendedName>
        <fullName evidence="3">Phosphate ABC transporter substrate-binding protein</fullName>
    </recommendedName>
</protein>
<accession>A0A1T2KZC8</accession>
<reference evidence="1 2" key="1">
    <citation type="submission" date="2016-11" db="EMBL/GenBank/DDBJ databases">
        <title>Mixed transmission modes and dynamic genome evolution in an obligate animal-bacterial symbiosis.</title>
        <authorList>
            <person name="Russell S.L."/>
            <person name="Corbett-Detig R.B."/>
            <person name="Cavanaugh C.M."/>
        </authorList>
    </citation>
    <scope>NUCLEOTIDE SEQUENCE [LARGE SCALE GENOMIC DNA]</scope>
    <source>
        <strain evidence="1">Sveles-Q1</strain>
    </source>
</reference>
<sequence>MVVSTPLQAKERLTFGVVPQQSATKLARLWGPFLKQLGELSGYEIRFRTATDIPTFEQRVSLGEYDLAYMNPYHYTVFHRSPGYMAFAKERDKQIQGIVIVHKDSPITQISDLDKQVVAFPSPGAFAASILPRAEFARSGIDVTPTYVTSHDSVYRAVAAGLKPAGGGVLRTLNR</sequence>
<dbReference type="OrthoDB" id="5343002at2"/>
<organism evidence="1 2">
    <name type="scientific">Solemya pervernicosa gill symbiont</name>
    <dbReference type="NCBI Taxonomy" id="642797"/>
    <lineage>
        <taxon>Bacteria</taxon>
        <taxon>Pseudomonadati</taxon>
        <taxon>Pseudomonadota</taxon>
        <taxon>Gammaproteobacteria</taxon>
        <taxon>sulfur-oxidizing symbionts</taxon>
    </lineage>
</organism>
<comment type="caution">
    <text evidence="1">The sequence shown here is derived from an EMBL/GenBank/DDBJ whole genome shotgun (WGS) entry which is preliminary data.</text>
</comment>
<dbReference type="Pfam" id="PF12974">
    <property type="entry name" value="Phosphonate-bd"/>
    <property type="match status" value="1"/>
</dbReference>
<evidence type="ECO:0008006" key="3">
    <source>
        <dbReference type="Google" id="ProtNLM"/>
    </source>
</evidence>
<dbReference type="Proteomes" id="UP000191110">
    <property type="component" value="Unassembled WGS sequence"/>
</dbReference>
<evidence type="ECO:0000313" key="2">
    <source>
        <dbReference type="Proteomes" id="UP000191110"/>
    </source>
</evidence>
<dbReference type="Gene3D" id="3.40.190.10">
    <property type="entry name" value="Periplasmic binding protein-like II"/>
    <property type="match status" value="2"/>
</dbReference>
<gene>
    <name evidence="1" type="ORF">BOW53_16320</name>
</gene>
<name>A0A1T2KZC8_9GAMM</name>
<dbReference type="SUPFAM" id="SSF53850">
    <property type="entry name" value="Periplasmic binding protein-like II"/>
    <property type="match status" value="1"/>
</dbReference>
<dbReference type="PANTHER" id="PTHR30024">
    <property type="entry name" value="ALIPHATIC SULFONATES-BINDING PROTEIN-RELATED"/>
    <property type="match status" value="1"/>
</dbReference>
<dbReference type="AlphaFoldDB" id="A0A1T2KZC8"/>
<evidence type="ECO:0000313" key="1">
    <source>
        <dbReference type="EMBL" id="OOZ38192.1"/>
    </source>
</evidence>
<keyword evidence="2" id="KW-1185">Reference proteome</keyword>